<dbReference type="Gene3D" id="3.40.50.850">
    <property type="entry name" value="Isochorismatase-like"/>
    <property type="match status" value="1"/>
</dbReference>
<dbReference type="EMBL" id="SWCI01000003">
    <property type="protein sequence ID" value="TKB49920.1"/>
    <property type="molecule type" value="Genomic_DNA"/>
</dbReference>
<feature type="domain" description="Isochorismatase-like" evidence="1">
    <location>
        <begin position="9"/>
        <end position="155"/>
    </location>
</feature>
<reference evidence="2 3" key="1">
    <citation type="submission" date="2019-04" db="EMBL/GenBank/DDBJ databases">
        <authorList>
            <person name="Hwang J.C."/>
        </authorList>
    </citation>
    <scope>NUCLEOTIDE SEQUENCE [LARGE SCALE GENOMIC DNA]</scope>
    <source>
        <strain evidence="2 3">IMCC35001</strain>
    </source>
</reference>
<dbReference type="PANTHER" id="PTHR14119:SF3">
    <property type="entry name" value="ISOCHORISMATASE DOMAIN-CONTAINING PROTEIN 2"/>
    <property type="match status" value="1"/>
</dbReference>
<dbReference type="InterPro" id="IPR050993">
    <property type="entry name" value="Isochorismatase_domain"/>
</dbReference>
<organism evidence="2 3">
    <name type="scientific">Ferrimonas sediminicola</name>
    <dbReference type="NCBI Taxonomy" id="2569538"/>
    <lineage>
        <taxon>Bacteria</taxon>
        <taxon>Pseudomonadati</taxon>
        <taxon>Pseudomonadota</taxon>
        <taxon>Gammaproteobacteria</taxon>
        <taxon>Alteromonadales</taxon>
        <taxon>Ferrimonadaceae</taxon>
        <taxon>Ferrimonas</taxon>
    </lineage>
</organism>
<dbReference type="RefSeq" id="WP_136852468.1">
    <property type="nucleotide sequence ID" value="NZ_SWCI01000003.1"/>
</dbReference>
<dbReference type="InterPro" id="IPR000868">
    <property type="entry name" value="Isochorismatase-like_dom"/>
</dbReference>
<comment type="caution">
    <text evidence="2">The sequence shown here is derived from an EMBL/GenBank/DDBJ whole genome shotgun (WGS) entry which is preliminary data.</text>
</comment>
<accession>A0A4U1BG44</accession>
<evidence type="ECO:0000259" key="1">
    <source>
        <dbReference type="Pfam" id="PF00857"/>
    </source>
</evidence>
<proteinExistence type="predicted"/>
<gene>
    <name evidence="2" type="ORF">FCL40_07145</name>
</gene>
<sequence length="182" mass="20259">MLEQSRCGLLVVDMQGSLARQILDSDRVIANVRLMIKSAEILEMPVVTLEQYPKGLGPTVDELQQQLFEEPRRKTSFNGIQHEAIEKALLDTDRRQWLVCGIESHIGVYQTTMGLLGAGFEAEVIADGVSARHPIDTQVALEKCRSQGAGITTVEMCLYELMATSLNEHFREILPLIKAHQG</sequence>
<evidence type="ECO:0000313" key="3">
    <source>
        <dbReference type="Proteomes" id="UP000305674"/>
    </source>
</evidence>
<protein>
    <submittedName>
        <fullName evidence="2">Isochorismatase family protein</fullName>
    </submittedName>
</protein>
<name>A0A4U1BG44_9GAMM</name>
<evidence type="ECO:0000313" key="2">
    <source>
        <dbReference type="EMBL" id="TKB49920.1"/>
    </source>
</evidence>
<dbReference type="Pfam" id="PF00857">
    <property type="entry name" value="Isochorismatase"/>
    <property type="match status" value="1"/>
</dbReference>
<dbReference type="OrthoDB" id="9796958at2"/>
<dbReference type="PANTHER" id="PTHR14119">
    <property type="entry name" value="HYDROLASE"/>
    <property type="match status" value="1"/>
</dbReference>
<dbReference type="Proteomes" id="UP000305674">
    <property type="component" value="Unassembled WGS sequence"/>
</dbReference>
<keyword evidence="3" id="KW-1185">Reference proteome</keyword>
<dbReference type="AlphaFoldDB" id="A0A4U1BG44"/>
<dbReference type="InterPro" id="IPR036380">
    <property type="entry name" value="Isochorismatase-like_sf"/>
</dbReference>
<dbReference type="SUPFAM" id="SSF52499">
    <property type="entry name" value="Isochorismatase-like hydrolases"/>
    <property type="match status" value="1"/>
</dbReference>